<comment type="subcellular location">
    <subcellularLocation>
        <location evidence="2">Lipid droplet</location>
    </subcellularLocation>
    <subcellularLocation>
        <location evidence="1">Membrane</location>
        <topology evidence="1">Multi-pass membrane protein</topology>
    </subcellularLocation>
</comment>
<dbReference type="EMBL" id="OU466863">
    <property type="protein sequence ID" value="CAH2077873.1"/>
    <property type="molecule type" value="Genomic_DNA"/>
</dbReference>
<dbReference type="GO" id="GO:0009791">
    <property type="term" value="P:post-embryonic development"/>
    <property type="evidence" value="ECO:0007669"/>
    <property type="project" value="UniProtKB-ARBA"/>
</dbReference>
<dbReference type="Pfam" id="PF01277">
    <property type="entry name" value="Oleosin"/>
    <property type="match status" value="1"/>
</dbReference>
<proteinExistence type="inferred from homology"/>
<dbReference type="PANTHER" id="PTHR33203">
    <property type="entry name" value="OLEOSIN"/>
    <property type="match status" value="1"/>
</dbReference>
<evidence type="ECO:0000256" key="1">
    <source>
        <dbReference type="ARBA" id="ARBA00004141"/>
    </source>
</evidence>
<dbReference type="GO" id="GO:0012511">
    <property type="term" value="C:monolayer-surrounded lipid storage body"/>
    <property type="evidence" value="ECO:0007669"/>
    <property type="project" value="InterPro"/>
</dbReference>
<dbReference type="GO" id="GO:0048608">
    <property type="term" value="P:reproductive structure development"/>
    <property type="evidence" value="ECO:0007669"/>
    <property type="project" value="UniProtKB-ARBA"/>
</dbReference>
<dbReference type="AlphaFoldDB" id="A0AAU9T4S5"/>
<keyword evidence="5 8" id="KW-0812">Transmembrane</keyword>
<keyword evidence="7 8" id="KW-0472">Membrane</keyword>
<protein>
    <recommendedName>
        <fullName evidence="11">Oleosin</fullName>
    </recommendedName>
</protein>
<keyword evidence="10" id="KW-1185">Reference proteome</keyword>
<reference evidence="9 10" key="1">
    <citation type="submission" date="2022-03" db="EMBL/GenBank/DDBJ databases">
        <authorList>
            <person name="Nunn A."/>
            <person name="Chopra R."/>
            <person name="Nunn A."/>
            <person name="Contreras Garrido A."/>
        </authorList>
    </citation>
    <scope>NUCLEOTIDE SEQUENCE [LARGE SCALE GENOMIC DNA]</scope>
</reference>
<dbReference type="PANTHER" id="PTHR33203:SF37">
    <property type="entry name" value="GLYCINE-RICH PROTEIN _ OLEOSIN"/>
    <property type="match status" value="1"/>
</dbReference>
<organism evidence="9 10">
    <name type="scientific">Thlaspi arvense</name>
    <name type="common">Field penny-cress</name>
    <dbReference type="NCBI Taxonomy" id="13288"/>
    <lineage>
        <taxon>Eukaryota</taxon>
        <taxon>Viridiplantae</taxon>
        <taxon>Streptophyta</taxon>
        <taxon>Embryophyta</taxon>
        <taxon>Tracheophyta</taxon>
        <taxon>Spermatophyta</taxon>
        <taxon>Magnoliopsida</taxon>
        <taxon>eudicotyledons</taxon>
        <taxon>Gunneridae</taxon>
        <taxon>Pentapetalae</taxon>
        <taxon>rosids</taxon>
        <taxon>malvids</taxon>
        <taxon>Brassicales</taxon>
        <taxon>Brassicaceae</taxon>
        <taxon>Thlaspideae</taxon>
        <taxon>Thlaspi</taxon>
    </lineage>
</organism>
<name>A0AAU9T4S5_THLAR</name>
<evidence type="ECO:0000256" key="3">
    <source>
        <dbReference type="ARBA" id="ARBA00010858"/>
    </source>
</evidence>
<sequence>MAIETFGFLDKCVSVLRSVVITSYLDFSSAADRILDNIERNDKPLRLKRPITWHGTTSTKPLSSRGLLWSILRESKRDAHRGDSPDDDEIAGWSNICSGFSGCALLALMCFSFVPTVTLFLVSLPLLLIFSPVLIEAVAVLAAVMAGFLVAGGMWVAGISSLVWSGKQIGEAETIVGWMGVRVKELGQEWSHYLWKKADDDSPHVAHSS</sequence>
<dbReference type="InterPro" id="IPR000136">
    <property type="entry name" value="Oleosin"/>
</dbReference>
<dbReference type="Proteomes" id="UP000836841">
    <property type="component" value="Chromosome 7"/>
</dbReference>
<keyword evidence="4" id="KW-0551">Lipid droplet</keyword>
<comment type="similarity">
    <text evidence="3">Belongs to the oleosin family.</text>
</comment>
<evidence type="ECO:0000256" key="7">
    <source>
        <dbReference type="ARBA" id="ARBA00023136"/>
    </source>
</evidence>
<evidence type="ECO:0000313" key="10">
    <source>
        <dbReference type="Proteomes" id="UP000836841"/>
    </source>
</evidence>
<feature type="transmembrane region" description="Helical" evidence="8">
    <location>
        <begin position="137"/>
        <end position="157"/>
    </location>
</feature>
<evidence type="ECO:0000256" key="4">
    <source>
        <dbReference type="ARBA" id="ARBA00022677"/>
    </source>
</evidence>
<dbReference type="GO" id="GO:0019915">
    <property type="term" value="P:lipid storage"/>
    <property type="evidence" value="ECO:0007669"/>
    <property type="project" value="TreeGrafter"/>
</dbReference>
<evidence type="ECO:0008006" key="11">
    <source>
        <dbReference type="Google" id="ProtNLM"/>
    </source>
</evidence>
<evidence type="ECO:0000313" key="9">
    <source>
        <dbReference type="EMBL" id="CAH2077873.1"/>
    </source>
</evidence>
<evidence type="ECO:0000256" key="8">
    <source>
        <dbReference type="SAM" id="Phobius"/>
    </source>
</evidence>
<evidence type="ECO:0000256" key="6">
    <source>
        <dbReference type="ARBA" id="ARBA00022989"/>
    </source>
</evidence>
<keyword evidence="6 8" id="KW-1133">Transmembrane helix</keyword>
<evidence type="ECO:0000256" key="2">
    <source>
        <dbReference type="ARBA" id="ARBA00004502"/>
    </source>
</evidence>
<dbReference type="GO" id="GO:0016020">
    <property type="term" value="C:membrane"/>
    <property type="evidence" value="ECO:0007669"/>
    <property type="project" value="UniProtKB-SubCell"/>
</dbReference>
<evidence type="ECO:0000256" key="5">
    <source>
        <dbReference type="ARBA" id="ARBA00022692"/>
    </source>
</evidence>
<accession>A0AAU9T4S5</accession>
<gene>
    <name evidence="9" type="ORF">TAV2_LOCUS24297</name>
</gene>
<feature type="transmembrane region" description="Helical" evidence="8">
    <location>
        <begin position="104"/>
        <end position="130"/>
    </location>
</feature>